<protein>
    <submittedName>
        <fullName evidence="2">Uncharacterized protein</fullName>
    </submittedName>
</protein>
<organism evidence="2 3">
    <name type="scientific">Corynebacterium renale</name>
    <dbReference type="NCBI Taxonomy" id="1724"/>
    <lineage>
        <taxon>Bacteria</taxon>
        <taxon>Bacillati</taxon>
        <taxon>Actinomycetota</taxon>
        <taxon>Actinomycetes</taxon>
        <taxon>Mycobacteriales</taxon>
        <taxon>Corynebacteriaceae</taxon>
        <taxon>Corynebacterium</taxon>
    </lineage>
</organism>
<evidence type="ECO:0000313" key="2">
    <source>
        <dbReference type="EMBL" id="PFG28351.1"/>
    </source>
</evidence>
<feature type="transmembrane region" description="Helical" evidence="1">
    <location>
        <begin position="111"/>
        <end position="136"/>
    </location>
</feature>
<dbReference type="AlphaFoldDB" id="A0A2A9DPQ7"/>
<keyword evidence="1" id="KW-0472">Membrane</keyword>
<dbReference type="EMBL" id="PDJF01000001">
    <property type="protein sequence ID" value="PFG28351.1"/>
    <property type="molecule type" value="Genomic_DNA"/>
</dbReference>
<evidence type="ECO:0000313" key="3">
    <source>
        <dbReference type="Proteomes" id="UP000221653"/>
    </source>
</evidence>
<dbReference type="RefSeq" id="WP_143341407.1">
    <property type="nucleotide sequence ID" value="NZ_LDYE01000003.1"/>
</dbReference>
<gene>
    <name evidence="2" type="ORF">ATK06_1460</name>
</gene>
<feature type="transmembrane region" description="Helical" evidence="1">
    <location>
        <begin position="71"/>
        <end position="99"/>
    </location>
</feature>
<comment type="caution">
    <text evidence="2">The sequence shown here is derived from an EMBL/GenBank/DDBJ whole genome shotgun (WGS) entry which is preliminary data.</text>
</comment>
<keyword evidence="1" id="KW-1133">Transmembrane helix</keyword>
<feature type="transmembrane region" description="Helical" evidence="1">
    <location>
        <begin position="35"/>
        <end position="59"/>
    </location>
</feature>
<reference evidence="2 3" key="1">
    <citation type="submission" date="2017-10" db="EMBL/GenBank/DDBJ databases">
        <title>Sequencing the genomes of 1000 actinobacteria strains.</title>
        <authorList>
            <person name="Klenk H.-P."/>
        </authorList>
    </citation>
    <scope>NUCLEOTIDE SEQUENCE [LARGE SCALE GENOMIC DNA]</scope>
    <source>
        <strain evidence="2 3">DSM 20688</strain>
    </source>
</reference>
<keyword evidence="1" id="KW-0812">Transmembrane</keyword>
<dbReference type="Proteomes" id="UP000221653">
    <property type="component" value="Unassembled WGS sequence"/>
</dbReference>
<keyword evidence="3" id="KW-1185">Reference proteome</keyword>
<name>A0A2A9DPQ7_9CORY</name>
<evidence type="ECO:0000256" key="1">
    <source>
        <dbReference type="SAM" id="Phobius"/>
    </source>
</evidence>
<dbReference type="STRING" id="1724.GCA_001044175_01254"/>
<proteinExistence type="predicted"/>
<accession>A0A2A9DPQ7</accession>
<sequence length="149" mass="15779">MAPTSPALDKYSTADAHMVDHHIVEFGSPFDAEPLTYLICMVLGVILILAGVGVVLNYAARGKDPKAFQPILSTVLLLGGSVLAVAKLIAAPFVVGGIMNDSELYGYVVRYYFHAFGALAWTAVAIAVIGVGIWIAHLLNRPRGARVSA</sequence>